<dbReference type="SUPFAM" id="SSF52218">
    <property type="entry name" value="Flavoproteins"/>
    <property type="match status" value="1"/>
</dbReference>
<organism evidence="2 3">
    <name type="scientific">Vallitalea pronyensis</name>
    <dbReference type="NCBI Taxonomy" id="1348613"/>
    <lineage>
        <taxon>Bacteria</taxon>
        <taxon>Bacillati</taxon>
        <taxon>Bacillota</taxon>
        <taxon>Clostridia</taxon>
        <taxon>Lachnospirales</taxon>
        <taxon>Vallitaleaceae</taxon>
        <taxon>Vallitalea</taxon>
    </lineage>
</organism>
<dbReference type="InterPro" id="IPR008254">
    <property type="entry name" value="Flavodoxin/NO_synth"/>
</dbReference>
<dbReference type="Gene3D" id="3.40.50.360">
    <property type="match status" value="1"/>
</dbReference>
<dbReference type="PANTHER" id="PTHR39201">
    <property type="entry name" value="EXPORTED PROTEIN-RELATED"/>
    <property type="match status" value="1"/>
</dbReference>
<dbReference type="InterPro" id="IPR029039">
    <property type="entry name" value="Flavoprotein-like_sf"/>
</dbReference>
<dbReference type="PROSITE" id="PS50902">
    <property type="entry name" value="FLAVODOXIN_LIKE"/>
    <property type="match status" value="1"/>
</dbReference>
<dbReference type="Pfam" id="PF12682">
    <property type="entry name" value="Flavodoxin_4"/>
    <property type="match status" value="1"/>
</dbReference>
<dbReference type="PROSITE" id="PS00201">
    <property type="entry name" value="FLAVODOXIN"/>
    <property type="match status" value="1"/>
</dbReference>
<dbReference type="GO" id="GO:0010181">
    <property type="term" value="F:FMN binding"/>
    <property type="evidence" value="ECO:0007669"/>
    <property type="project" value="InterPro"/>
</dbReference>
<dbReference type="EMBL" id="CP058649">
    <property type="protein sequence ID" value="QUI22508.1"/>
    <property type="molecule type" value="Genomic_DNA"/>
</dbReference>
<accession>A0A8J8MJN7</accession>
<dbReference type="PANTHER" id="PTHR39201:SF1">
    <property type="entry name" value="FLAVODOXIN-LIKE DOMAIN-CONTAINING PROTEIN"/>
    <property type="match status" value="1"/>
</dbReference>
<feature type="domain" description="Flavodoxin-like" evidence="1">
    <location>
        <begin position="6"/>
        <end position="163"/>
    </location>
</feature>
<dbReference type="RefSeq" id="WP_212697997.1">
    <property type="nucleotide sequence ID" value="NZ_CP058649.1"/>
</dbReference>
<sequence>MNQGKVLIIYYSLTGNTKLMAEEIAKITGGDVLQLKPKNSDVKPKGFMKFVWGGRQVKMGSMPELMPYDDNFDQYETIILGTPVWASRYVPVFHTFLSEQKIKNKKIAMFCCQAGGSDGKTFGKMKGMLEGNDFIGEIALQDPQKKGLETAYERIRSWIGDILA</sequence>
<evidence type="ECO:0000259" key="1">
    <source>
        <dbReference type="PROSITE" id="PS50902"/>
    </source>
</evidence>
<dbReference type="KEGG" id="vpy:HZI73_09430"/>
<gene>
    <name evidence="2" type="ORF">HZI73_09430</name>
</gene>
<protein>
    <submittedName>
        <fullName evidence="2">Flavodoxin</fullName>
    </submittedName>
</protein>
<dbReference type="AlphaFoldDB" id="A0A8J8MJN7"/>
<dbReference type="GO" id="GO:0009055">
    <property type="term" value="F:electron transfer activity"/>
    <property type="evidence" value="ECO:0007669"/>
    <property type="project" value="InterPro"/>
</dbReference>
<evidence type="ECO:0000313" key="2">
    <source>
        <dbReference type="EMBL" id="QUI22508.1"/>
    </source>
</evidence>
<keyword evidence="3" id="KW-1185">Reference proteome</keyword>
<evidence type="ECO:0000313" key="3">
    <source>
        <dbReference type="Proteomes" id="UP000683246"/>
    </source>
</evidence>
<proteinExistence type="predicted"/>
<reference evidence="2" key="1">
    <citation type="submission" date="2020-07" db="EMBL/GenBank/DDBJ databases">
        <title>Vallitalea pronyensis genome.</title>
        <authorList>
            <person name="Postec A."/>
        </authorList>
    </citation>
    <scope>NUCLEOTIDE SEQUENCE</scope>
    <source>
        <strain evidence="2">FatNI3</strain>
    </source>
</reference>
<dbReference type="Proteomes" id="UP000683246">
    <property type="component" value="Chromosome"/>
</dbReference>
<dbReference type="GO" id="GO:0016651">
    <property type="term" value="F:oxidoreductase activity, acting on NAD(P)H"/>
    <property type="evidence" value="ECO:0007669"/>
    <property type="project" value="UniProtKB-ARBA"/>
</dbReference>
<dbReference type="InterPro" id="IPR001226">
    <property type="entry name" value="Flavodoxin_CS"/>
</dbReference>
<name>A0A8J8MJN7_9FIRM</name>